<dbReference type="InterPro" id="IPR026854">
    <property type="entry name" value="VPS13_N"/>
</dbReference>
<feature type="region of interest" description="Disordered" evidence="3">
    <location>
        <begin position="3214"/>
        <end position="3275"/>
    </location>
</feature>
<feature type="region of interest" description="Disordered" evidence="3">
    <location>
        <begin position="4652"/>
        <end position="4674"/>
    </location>
</feature>
<reference evidence="5 6" key="1">
    <citation type="journal article" date="2022" name="bioRxiv">
        <title>Genomics of Preaxostyla Flagellates Illuminates Evolutionary Transitions and the Path Towards Mitochondrial Loss.</title>
        <authorList>
            <person name="Novak L.V.F."/>
            <person name="Treitli S.C."/>
            <person name="Pyrih J."/>
            <person name="Halakuc P."/>
            <person name="Pipaliya S.V."/>
            <person name="Vacek V."/>
            <person name="Brzon O."/>
            <person name="Soukal P."/>
            <person name="Eme L."/>
            <person name="Dacks J.B."/>
            <person name="Karnkowska A."/>
            <person name="Elias M."/>
            <person name="Hampl V."/>
        </authorList>
    </citation>
    <scope>NUCLEOTIDE SEQUENCE [LARGE SCALE GENOMIC DNA]</scope>
    <source>
        <strain evidence="5">NAU3</strain>
        <tissue evidence="5">Gut</tissue>
    </source>
</reference>
<dbReference type="EMBL" id="JARBJD010000372">
    <property type="protein sequence ID" value="KAK2942963.1"/>
    <property type="molecule type" value="Genomic_DNA"/>
</dbReference>
<feature type="region of interest" description="Disordered" evidence="3">
    <location>
        <begin position="1256"/>
        <end position="1316"/>
    </location>
</feature>
<feature type="compositionally biased region" description="Basic and acidic residues" evidence="3">
    <location>
        <begin position="855"/>
        <end position="866"/>
    </location>
</feature>
<feature type="compositionally biased region" description="Polar residues" evidence="3">
    <location>
        <begin position="1521"/>
        <end position="1530"/>
    </location>
</feature>
<evidence type="ECO:0000313" key="6">
    <source>
        <dbReference type="Proteomes" id="UP001281761"/>
    </source>
</evidence>
<evidence type="ECO:0000259" key="4">
    <source>
        <dbReference type="Pfam" id="PF12624"/>
    </source>
</evidence>
<evidence type="ECO:0000256" key="2">
    <source>
        <dbReference type="ARBA" id="ARBA00022448"/>
    </source>
</evidence>
<feature type="compositionally biased region" description="Acidic residues" evidence="3">
    <location>
        <begin position="3317"/>
        <end position="3336"/>
    </location>
</feature>
<protein>
    <submittedName>
        <fullName evidence="5">Vacuolar protein sorting-associated protein 13C</fullName>
    </submittedName>
</protein>
<feature type="compositionally biased region" description="Polar residues" evidence="3">
    <location>
        <begin position="1291"/>
        <end position="1308"/>
    </location>
</feature>
<keyword evidence="6" id="KW-1185">Reference proteome</keyword>
<dbReference type="Pfam" id="PF12624">
    <property type="entry name" value="VPS13_N"/>
    <property type="match status" value="1"/>
</dbReference>
<feature type="compositionally biased region" description="Basic and acidic residues" evidence="3">
    <location>
        <begin position="4016"/>
        <end position="4027"/>
    </location>
</feature>
<feature type="region of interest" description="Disordered" evidence="3">
    <location>
        <begin position="1023"/>
        <end position="1044"/>
    </location>
</feature>
<dbReference type="InterPro" id="IPR026847">
    <property type="entry name" value="VPS13"/>
</dbReference>
<feature type="compositionally biased region" description="Acidic residues" evidence="3">
    <location>
        <begin position="2898"/>
        <end position="2911"/>
    </location>
</feature>
<feature type="region of interest" description="Disordered" evidence="3">
    <location>
        <begin position="4163"/>
        <end position="4195"/>
    </location>
</feature>
<feature type="compositionally biased region" description="Low complexity" evidence="3">
    <location>
        <begin position="695"/>
        <end position="709"/>
    </location>
</feature>
<name>A0ABQ9WUH0_9EUKA</name>
<proteinExistence type="inferred from homology"/>
<feature type="region of interest" description="Disordered" evidence="3">
    <location>
        <begin position="2882"/>
        <end position="2930"/>
    </location>
</feature>
<evidence type="ECO:0000256" key="3">
    <source>
        <dbReference type="SAM" id="MobiDB-lite"/>
    </source>
</evidence>
<evidence type="ECO:0000256" key="1">
    <source>
        <dbReference type="ARBA" id="ARBA00006545"/>
    </source>
</evidence>
<feature type="region of interest" description="Disordered" evidence="3">
    <location>
        <begin position="681"/>
        <end position="709"/>
    </location>
</feature>
<organism evidence="5 6">
    <name type="scientific">Blattamonas nauphoetae</name>
    <dbReference type="NCBI Taxonomy" id="2049346"/>
    <lineage>
        <taxon>Eukaryota</taxon>
        <taxon>Metamonada</taxon>
        <taxon>Preaxostyla</taxon>
        <taxon>Oxymonadida</taxon>
        <taxon>Blattamonas</taxon>
    </lineage>
</organism>
<keyword evidence="2" id="KW-0813">Transport</keyword>
<feature type="compositionally biased region" description="Low complexity" evidence="3">
    <location>
        <begin position="1491"/>
        <end position="1520"/>
    </location>
</feature>
<accession>A0ABQ9WUH0</accession>
<feature type="compositionally biased region" description="Polar residues" evidence="3">
    <location>
        <begin position="4036"/>
        <end position="4055"/>
    </location>
</feature>
<dbReference type="PANTHER" id="PTHR16166">
    <property type="entry name" value="VACUOLAR PROTEIN SORTING-ASSOCIATED PROTEIN VPS13"/>
    <property type="match status" value="1"/>
</dbReference>
<feature type="compositionally biased region" description="Basic and acidic residues" evidence="3">
    <location>
        <begin position="4170"/>
        <end position="4191"/>
    </location>
</feature>
<sequence length="5314" mass="592496">MLEAIVAKVLGGFLGKYCSNFDRKSISIGWSGVVELKNLRLRPEAFHEFHEGLRIVDGIIGKLYISLSLTGIMSKPINVQIEDVSLIVAAEDLSQEKSAISQRLELKAKQKFVDLDKAEQNKAETAKEKKEPKKDKAEESDSFLNKLIAKVIINCQISIRNIHIRYEDTRSPQKPVVFGVILEELDAHSTDSNWNKAVNTEPPVAYKMIHVKRLAAYHASSVLFDPKNHKTLTDEQLKEEMRKVIQIQANTSVHTYVLDPATLNAKFSLSLSSMKGTDYSRPLITCDIHLSKLSASMASIQIPQLMSMTDFLLKNKLMDEFQIDRPSRVCTCPDHDSPTFQCHCDCACVNPSQPIQTKRLWIWAKESIAKEIRAKRRPFTSAGLDERIKDKRQYIQLYKGYLESKAEMSEKDLQQEKLANKPLLDTFSPSESSIAEYHRLIETNPMHAIELKYSTADILYFRSIAEAQITAENTARQKKIQKEKEAKQKQGWFGRMFGKKPAPTTTEDEPDLENMSFVDALGTIPEDERKSLVDQVVFDSSLNILSGKHPKDFIIVALAFNFDSIAVVLQEEQSFLVQSHPNTKMRLLKDSPYSPLLSLSLQSLGGSFQFRPHNSGIVLTAQLGDLCLRDEISSGSPFTTFISCDPSFCAAFDSTKLIDEDKESELKRELARKQLHQAISEENIASSHPISPKEPTSSPDQSPLPSSPASSIPLLSFSLNLNPLDSPSNVIVGAALSPLNVLLPTSSLSILYPSLMRFSEIDPKLTKSIADSIKMQYATLQTRTSHQLVSAMDHRQVMDLNCLVSAPRIAVPFLRKEAKGRASRSENESDNYEFVVVDLGELSLVSKPSAVVIDQKTDKPDPLPDEDKTDNEDAEKKENEEEEPSTPAPITDIRTILSSSNSISEDTVFDRFDVSLKHLSVFFKTHSHSSPDLFIRQEVLTELSLSLKMLKSIAPDDLNIPRLRLLGELPALLILISPKSVSLAACLVGNILPHFEIFTQNDEEDTDVTKEIERLAHLNETRPDMTPSELDSLTKKTRKSNTPLILPPEKRVDIDVSLTIGEISMAIQHKTMSSETENHHSVVKNLLVFSIQQVDVKFVKRPFDQSASVTLKSILLTDTVAHVDVPIFSTLQRDAPSSQTLSRWTAQKSGDGEDQSMETTSFIASEKMELPPGLINALELINKINETAIDPNSTFVQTAENTLSLVWFSTNNESPSFQNVGMNLDVVLAAMTLNVKTQSLTTILKIVLDYGKSFSDLSPPKTQTPAPLDISTPRSNHSSRPSSAKPGDHITPNQRRTGRSRLQMSSTRNRYERGVRSRQFKDPTTVKMKIHARIGQICVIIPSEKTDFTPLFAFTLSQTTAKLSQSEPGMKFEASLGALNGFDLSGPEFTLYPHFLLFGGPSMPSDGSPEEGKHSDVTQWRSLTVSGETSQRCDPATFTGTDMMIRARVHHLKVVAVMDSVNRILSSVESLTDVFTSIEKKEKTEKLPSKTPSRTNTPTHHSPSTPLSRHSLGRSGSRASITSQRRSSLSRSEKPAKEVPPVTQKQVIGLDLEIDHFVVFIPSTPFTSEMAIVSFDRITLSNSHENITARVSGVAPSHSHLSSSDFQLNTSPYSIDSKYPFYLPVEHYSELDVARLDGFSIVYVSPFSDPRTSGLSEFSLINMPLPTLFVSAASTNDSTPDYLLFARENPSGTDSPALSSYLHIVLQPLALSASVTRLLDPFDAAYLQEKKEDVAEMLIDAKLDPIKLRVSDCLVESFVRFAESLMSQLPQPKEKQPTSVKKKKESESTDETPAVPPTPIEDKTALEPPILTFTSLKQGPSTLPEGDEIEEIYVPPTLSVRQFDVSASISALSVVILTTDAKKKKSRGNLIKTTPAENEPPSVKPLSSFVVSCPLNDCLNLASFSITSVNVGFRMFKHFHEDASDTINQTLLNTLSLPHMAITASIDDTHLTLFLPFTKTSRTAPQNHVPIDVASGSEMYSVLSASFLTPSPFAALGMKGIKTNVGMMTDSSLSLFCSLVELYALDSVRKETFSDPEQITNLAHSEYFLSNSLGLSLPQLDSTELSQADKEFILLNSLQIAQKSNKSKEELIKEWKTLTQPLIHSTASVELSPNIPPLLATHSLFDQTTSPSCELWKSVKPALLIQDFDEQSPPSDLPTFEVALSLLKSIDHQKLELDGVLRDVVLHGNVNVIQMLLKWLSTLDTVFPLKLITNFGKKNKPQNEQTLVDTVDPNSEPKKTEPMQLDVNFRLKALHLFMHKYDSPLLLLTLNNLELNFLSTPTKMDVFLWMSTLNGFDLSFRDARYPHILSFNVTEKYEHAIALIFKQTKGKPIEQNGSAKTSTQGEVSVGLRASSLRMLITPAFVGLVVEVVADLTKSFQPDTTAKKSQPLDTIRPQQLEASTTDFDDQLSIIPQPDVIQEPEKAADAPEKETSKLRLDILAESPIFIIPSSQNELIALEFGSVYVQTGHADETTIKYSATWDTYRSDSAFFLKDLDRIFAAEVEDDKSQSLIEGMKCSVSDISLSLVTYSHADHPLLLPSLNLRSSLIDIVEQKAPRRTPLPSPSQSSIRFVQVADDLFKPDITTSSPILKEFSFDAGMIRILTKDTDPDVPNMFVSASTSDILIDVHPPHIDSISSVASKFLAIPFDDMSGKEKKTPQPKQETTKPKSQKVETTNEAIARISSALRRREEIDGKHVRSLENVILAKIPLISLVLHEEQKGKKHKTIPLASLTLNSFDMSMVQFDNSEMILIARLETLTLKEERITPLLYNPPVFGFAYSVVGHHNFVLEYMKDISGGSGIFVRVMNPIITVASPFLARLIAAVFVILDKFTVDKEDKLKEAERETEQRKELDNPESAIQQTYIQLFQSYSEIDSPVAESDLAPVRSSNLSKTELAETSEMETSEDEREETDWFEKTGETSDQIRLAPPYLPVGPIPASSRVPQKAEPFDPKDVPDRATLTMKRKIPPTPPPSSHPAVTPLRVQIHITQPTILIPPVSAYSAKEGSIFNELQLTLNVDLDYTVLPPPKTALRQLTDECFNSFSTFLVSWEKWEFLHRVIIHNTIALPFYISLVLDDLPHSSDMVTLHKTKRDTKDGLSQTLVPNIFDEELINAAIDVEPPTWQDWTHPLPTYVFEKEMSFYGLVEIASMQVARKRLKEKFEVKETEGIELSDINENIEILSTDVVLYQTEIVELMNSVMESVKMITDSLPKKEKTEEFEAPAESSSNSPSLSDAAPLSRLIGTLDEDHDSTKKPKKKKRREPKGASTQSNRSVWLKRIKQEENSDDEPIELADDFTGQDESQLDLLYKRLQKEMQQESEQEEDNDDMSSSDEDDDPRIRLAKQQKLRRDRKRIQNSEEKECIVSTVKSAMIVSCDFKGIDFMIVNDVFSTMPAFRLSINDLNVALSHENRIKSLTFEGESRWIQWKRAFDTAPPQLQRNMLMVLPPTPGESSRLSAQLDFQLSMDFFNGLRMGFEPLIEPIILSVGINPSILPALSLIVSAGTKLLINLTPQTLSTLGIFLQGLESLLTPQNRSDEELVLDDTMKTRGAQTTQTTDVDEIFHDKRKSTPFLIANRSGLPFLIGVPYVEKDNIGGQKKAPAASPTLSLPAGQLKRTRRPEQQEMTPFTISVANEQVLPFDMPWVTYTDPNSDNQIGSRRVNAMIEFEGYQPFNHLNITNPFTTLKTLKPIDPSKPSSVIRFENMIVRGRRILLVSSTHQLVNKTTLPITLKLQSDQGSGLTSKTLQPNESFFIPLDHTHSSLLLKPERGSKIEHLSSVTDWSYSDSIPLETLQPNTHTFASSVYRPQRTDQPTLTTTLSVSARSLSSNLAKSLLMNDLIQRSSNVKSTFTEQDEEVGALVGLDCLTMRSPFDEFDRQSIIQNTYDVHSNPILKAGKARHTKEEDFESCDFVQITITPPLSLLNQMPIQMYYQLLLPDLQHTHESRPRIPSFIKPLIPITPTPTLHPASPPPPICPNRLFLIYPGRYVHLYHVENVGETTVRMCFPRFDVYKHLLDDPPQHVENRSDSEAIEPDTPGNDSSANPQENDTSPSPSHQVTRDPHDILSSIHPNPLDFRLDGCQWTQPLLIQTNPQTTLYASLKKQRGDVDSIVTLNGITFLLNIDLFMNGNRLIQFYSSYWVVNETFLPLVLTPNTPFNSPAYQPEPLPFIDPRGHRTLTDSDPQSEKVEDTNQKKPPVRDYTLIPFTYSDTRSIGKSKVSFSIRRKAKAKDEKGNVVYRLSDESNEICLDNAGTTVPITIEEKPFNLNKFELSEKELEELAPFGFLSDQPSKRTKETIIRDFSVSTTLAQAPFQNTVIVRITPQTAITSSFTHRPVWVRAYQEPSSSSSSDTDHDGILVKPGQGPIPFIWSSEDKDSYKSKLLQFAFPTTETTIPPPPYLIPSKSSSEMTEVAVTFDTTQPQILTTKEGDSRPFKWSGPISVDFVGETAIFVPDPSRDSFPFVLRLQISQTGRTGTVVTLLPENSTGDNDPVSFTTTQHAIINRTQTTLRISQKKAPICEKEGRSVHVRPNSTVAFARFDGIEDLEVRIAFVGLDKVMDFEFDRVREYGPFVIGNVRRPDGTKAEGKKVFVTTYPSGRQFVMEISYEKNASFKQQLTRSMNTRFVSNSRMVIDVLKGISTRRASRASLNRIKLPTTPILTPPSPGDEQDLSDPQTDETPFRPIQFFIRMAGLGISVITAGTVDDRNPVRPSELVYLSFSGLSIEYTDTRASTSVDFRLGNLQLDDQNLFARFPVVLGRSPVGSEKDKKMHQPIIQGAFLTLKGDETVTYIKGFNLLLQKLELNVEQELIMTMIAFYANELAPSIAMLTEVKFSKTQPVVQEKFVSASIDDCMDQLKPVWGNRNLLIQSTQKQYLFAETFLLQPIKINMSISISDVSRFASLGIAKPLLDFISTFLLNLDNAEISLSALSFFDLQGERSIVMSRIIRHYTTSFIVEFYKLVGSMDAIGNPLGLVRSLSSGIQSLVYEPYSGLVDGPAGFAFGLTKGMQKLLSGSVGAVLGSAGKITDTLATGVSKLSGDDEYIKSRQKQKQNKKPKHAVSGLVQGVAALGSGVIHGITGIFLQPIRGARRGGMKGALKGVGKGVAGLFVRPTAGLLDMASLALEGIRNTGGFLSGDMEMGRARAPRYVSPSGLIEKYSEEAARAYEALMLVGKLKKEEDSCTLKPMKQNSVEKNFTDVVFLLVTTDRLVLYSYGAGFMQTLTGHTVHTDGQANKSILNIKWICPNYSVVGAALLGNEKEGYEVSVTYEKGISRFRKRMKQDSLKFQFRTKEDAALVYSLLADVMKNNELLHKAIEPF</sequence>
<evidence type="ECO:0000313" key="5">
    <source>
        <dbReference type="EMBL" id="KAK2942963.1"/>
    </source>
</evidence>
<feature type="region of interest" description="Disordered" evidence="3">
    <location>
        <begin position="1769"/>
        <end position="1803"/>
    </location>
</feature>
<comment type="caution">
    <text evidence="5">The sequence shown here is derived from an EMBL/GenBank/DDBJ whole genome shotgun (WGS) entry which is preliminary data.</text>
</comment>
<comment type="similarity">
    <text evidence="1">Belongs to the VPS13 family.</text>
</comment>
<feature type="compositionally biased region" description="Low complexity" evidence="3">
    <location>
        <begin position="3222"/>
        <end position="3241"/>
    </location>
</feature>
<dbReference type="PANTHER" id="PTHR16166:SF93">
    <property type="entry name" value="INTERMEMBRANE LIPID TRANSFER PROTEIN VPS13"/>
    <property type="match status" value="1"/>
</dbReference>
<feature type="region of interest" description="Disordered" evidence="3">
    <location>
        <begin position="853"/>
        <end position="892"/>
    </location>
</feature>
<dbReference type="Proteomes" id="UP001281761">
    <property type="component" value="Unassembled WGS sequence"/>
</dbReference>
<feature type="region of interest" description="Disordered" evidence="3">
    <location>
        <begin position="4016"/>
        <end position="4062"/>
    </location>
</feature>
<feature type="compositionally biased region" description="Polar residues" evidence="3">
    <location>
        <begin position="1272"/>
        <end position="1282"/>
    </location>
</feature>
<feature type="region of interest" description="Disordered" evidence="3">
    <location>
        <begin position="2650"/>
        <end position="2675"/>
    </location>
</feature>
<feature type="region of interest" description="Disordered" evidence="3">
    <location>
        <begin position="3314"/>
        <end position="3339"/>
    </location>
</feature>
<gene>
    <name evidence="5" type="ORF">BLNAU_22122</name>
</gene>
<feature type="domain" description="Chorein N-terminal" evidence="4">
    <location>
        <begin position="1"/>
        <end position="1080"/>
    </location>
</feature>
<feature type="region of interest" description="Disordered" evidence="3">
    <location>
        <begin position="1481"/>
        <end position="1542"/>
    </location>
</feature>